<dbReference type="PANTHER" id="PTHR20941">
    <property type="entry name" value="FOLATE SYNTHESIS PROTEINS"/>
    <property type="match status" value="1"/>
</dbReference>
<dbReference type="RefSeq" id="WP_345501081.1">
    <property type="nucleotide sequence ID" value="NZ_BAABLO010000001.1"/>
</dbReference>
<name>A0ABP8XQV1_9MICO</name>
<evidence type="ECO:0000259" key="2">
    <source>
        <dbReference type="PROSITE" id="PS50972"/>
    </source>
</evidence>
<dbReference type="CDD" id="cd00739">
    <property type="entry name" value="DHPS"/>
    <property type="match status" value="1"/>
</dbReference>
<comment type="similarity">
    <text evidence="1">Belongs to the DHPS family.</text>
</comment>
<dbReference type="Proteomes" id="UP001500556">
    <property type="component" value="Unassembled WGS sequence"/>
</dbReference>
<sequence length="305" mass="32549">MTIPEPQALTLPRTPPLVLRGRTFDASAPAVMGIINRTRDSFFAGNRHADLDSAKRALDQAVEAGADIVDVGGVRAGQEGEHVSAQEEVDRVVPFLEHARATYPDLVLSLDTWRSEVAQEAGRHGLDLVNDTWAGHDPELVHVAARIGAGVVCSHTGGLPPRTDPVHVTYGPDPLDVVRDVLRTLADGARAAVEAGVPAERVLIDPTLDFGKTTAHSLVVLRHTADLAQLGYPVLQALSRKDFVGESLGVEVDDRLEGTLAATAVAAWLGATVFRAHDVRATRRVVDMVATIRGDRAPVRAVRGV</sequence>
<dbReference type="NCBIfam" id="TIGR01496">
    <property type="entry name" value="DHPS"/>
    <property type="match status" value="1"/>
</dbReference>
<feature type="domain" description="Pterin-binding" evidence="2">
    <location>
        <begin position="29"/>
        <end position="287"/>
    </location>
</feature>
<organism evidence="3 4">
    <name type="scientific">Pedococcus ginsenosidimutans</name>
    <dbReference type="NCBI Taxonomy" id="490570"/>
    <lineage>
        <taxon>Bacteria</taxon>
        <taxon>Bacillati</taxon>
        <taxon>Actinomycetota</taxon>
        <taxon>Actinomycetes</taxon>
        <taxon>Micrococcales</taxon>
        <taxon>Intrasporangiaceae</taxon>
        <taxon>Pedococcus</taxon>
    </lineage>
</organism>
<dbReference type="PANTHER" id="PTHR20941:SF8">
    <property type="entry name" value="INACTIVE DIHYDROPTEROATE SYNTHASE 2"/>
    <property type="match status" value="1"/>
</dbReference>
<dbReference type="EMBL" id="BAABLO010000001">
    <property type="protein sequence ID" value="GAA4712764.1"/>
    <property type="molecule type" value="Genomic_DNA"/>
</dbReference>
<evidence type="ECO:0000313" key="4">
    <source>
        <dbReference type="Proteomes" id="UP001500556"/>
    </source>
</evidence>
<comment type="caution">
    <text evidence="3">The sequence shown here is derived from an EMBL/GenBank/DDBJ whole genome shotgun (WGS) entry which is preliminary data.</text>
</comment>
<dbReference type="PROSITE" id="PS50972">
    <property type="entry name" value="PTERIN_BINDING"/>
    <property type="match status" value="1"/>
</dbReference>
<dbReference type="Gene3D" id="3.20.20.20">
    <property type="entry name" value="Dihydropteroate synthase-like"/>
    <property type="match status" value="1"/>
</dbReference>
<evidence type="ECO:0000256" key="1">
    <source>
        <dbReference type="ARBA" id="ARBA00009503"/>
    </source>
</evidence>
<accession>A0ABP8XQV1</accession>
<dbReference type="InterPro" id="IPR045031">
    <property type="entry name" value="DHP_synth-like"/>
</dbReference>
<gene>
    <name evidence="3" type="primary">folP_2</name>
    <name evidence="3" type="ORF">GCM10025782_06070</name>
</gene>
<keyword evidence="4" id="KW-1185">Reference proteome</keyword>
<dbReference type="InterPro" id="IPR000489">
    <property type="entry name" value="Pterin-binding_dom"/>
</dbReference>
<dbReference type="InterPro" id="IPR006390">
    <property type="entry name" value="DHP_synth_dom"/>
</dbReference>
<dbReference type="Pfam" id="PF00809">
    <property type="entry name" value="Pterin_bind"/>
    <property type="match status" value="1"/>
</dbReference>
<proteinExistence type="inferred from homology"/>
<dbReference type="InterPro" id="IPR011005">
    <property type="entry name" value="Dihydropteroate_synth-like_sf"/>
</dbReference>
<evidence type="ECO:0000313" key="3">
    <source>
        <dbReference type="EMBL" id="GAA4712764.1"/>
    </source>
</evidence>
<protein>
    <submittedName>
        <fullName evidence="3">Dihydropteroate synthase</fullName>
    </submittedName>
</protein>
<reference evidence="4" key="1">
    <citation type="journal article" date="2019" name="Int. J. Syst. Evol. Microbiol.">
        <title>The Global Catalogue of Microorganisms (GCM) 10K type strain sequencing project: providing services to taxonomists for standard genome sequencing and annotation.</title>
        <authorList>
            <consortium name="The Broad Institute Genomics Platform"/>
            <consortium name="The Broad Institute Genome Sequencing Center for Infectious Disease"/>
            <person name="Wu L."/>
            <person name="Ma J."/>
        </authorList>
    </citation>
    <scope>NUCLEOTIDE SEQUENCE [LARGE SCALE GENOMIC DNA]</scope>
    <source>
        <strain evidence="4">JCM 18961</strain>
    </source>
</reference>
<dbReference type="SUPFAM" id="SSF51717">
    <property type="entry name" value="Dihydropteroate synthetase-like"/>
    <property type="match status" value="1"/>
</dbReference>